<evidence type="ECO:0000256" key="3">
    <source>
        <dbReference type="RuleBase" id="RU003560"/>
    </source>
</evidence>
<dbReference type="InterPro" id="IPR005814">
    <property type="entry name" value="Aminotrans_3"/>
</dbReference>
<feature type="region of interest" description="Disordered" evidence="4">
    <location>
        <begin position="1"/>
        <end position="21"/>
    </location>
</feature>
<dbReference type="GO" id="GO:0008483">
    <property type="term" value="F:transaminase activity"/>
    <property type="evidence" value="ECO:0007669"/>
    <property type="project" value="InterPro"/>
</dbReference>
<dbReference type="InterPro" id="IPR049704">
    <property type="entry name" value="Aminotrans_3_PPA_site"/>
</dbReference>
<accession>A0A1U6IL87</accession>
<dbReference type="PANTHER" id="PTHR43713:SF3">
    <property type="entry name" value="GLUTAMATE-1-SEMIALDEHYDE 2,1-AMINOMUTASE 1, CHLOROPLASTIC-RELATED"/>
    <property type="match status" value="1"/>
</dbReference>
<dbReference type="PROSITE" id="PS00600">
    <property type="entry name" value="AA_TRANSFER_CLASS_3"/>
    <property type="match status" value="1"/>
</dbReference>
<comment type="similarity">
    <text evidence="3">Belongs to the class-III pyridoxal-phosphate-dependent aminotransferase family.</text>
</comment>
<comment type="cofactor">
    <cofactor evidence="1">
        <name>pyridoxal 5'-phosphate</name>
        <dbReference type="ChEBI" id="CHEBI:597326"/>
    </cofactor>
</comment>
<dbReference type="SUPFAM" id="SSF53383">
    <property type="entry name" value="PLP-dependent transferases"/>
    <property type="match status" value="1"/>
</dbReference>
<proteinExistence type="inferred from homology"/>
<dbReference type="CDD" id="cd00610">
    <property type="entry name" value="OAT_like"/>
    <property type="match status" value="1"/>
</dbReference>
<sequence length="450" mass="48071">MSDTNMQSGHGPAVQMPAVPGNLSKSDAYHEAARGIIPGGVNSNVRLGGWPLCFESARGPILVDLDGNEYVDYALGMGPAILGHAPSDLIAAVQASLSSGQLFAGQHRSELDLARLLQRYIPSAELVRIGMTGSEMVQAALRVARAFTGKNGFIKFEGQYHGWFDNVLVNLTGTPGNGVVPLPVRLQTKGQAEAGTADTHILPWNDLDVVERYLADRGDQVAALITEPVMCNTGVIPPRPGYLEGLRSVCDKHKVVFIFDEVITGFRLGLGGAQGKFGVTPDLSTFAKAFGGGFPLAALAGRREIMSLFASGEVNHSGTYNSNLVSIVAGIATLEQLAANDGEVYRRIDGNGIALIEGMREIAQRRSVNLQVSGYGAVFHTYFADDLEIVDYASHWRADATRQAAFVDALLPLGIRPTRRGTWFVSGAHGSSEIDRTLSAVDEVLRNGLN</sequence>
<dbReference type="EMBL" id="FVZE01000008">
    <property type="protein sequence ID" value="SLK08778.1"/>
    <property type="molecule type" value="Genomic_DNA"/>
</dbReference>
<dbReference type="Gene3D" id="3.40.640.10">
    <property type="entry name" value="Type I PLP-dependent aspartate aminotransferase-like (Major domain)"/>
    <property type="match status" value="1"/>
</dbReference>
<evidence type="ECO:0000313" key="6">
    <source>
        <dbReference type="Proteomes" id="UP000190989"/>
    </source>
</evidence>
<protein>
    <submittedName>
        <fullName evidence="5">Glutamate-1-semialdehyde 2,1-aminomutase</fullName>
    </submittedName>
</protein>
<dbReference type="PANTHER" id="PTHR43713">
    <property type="entry name" value="GLUTAMATE-1-SEMIALDEHYDE 2,1-AMINOMUTASE"/>
    <property type="match status" value="1"/>
</dbReference>
<dbReference type="AlphaFoldDB" id="A0A1U6IL87"/>
<evidence type="ECO:0000256" key="1">
    <source>
        <dbReference type="ARBA" id="ARBA00001933"/>
    </source>
</evidence>
<evidence type="ECO:0000313" key="5">
    <source>
        <dbReference type="EMBL" id="SLK08778.1"/>
    </source>
</evidence>
<evidence type="ECO:0000256" key="4">
    <source>
        <dbReference type="SAM" id="MobiDB-lite"/>
    </source>
</evidence>
<reference evidence="6" key="1">
    <citation type="submission" date="2017-02" db="EMBL/GenBank/DDBJ databases">
        <authorList>
            <person name="Varghese N."/>
            <person name="Submissions S."/>
        </authorList>
    </citation>
    <scope>NUCLEOTIDE SEQUENCE [LARGE SCALE GENOMIC DNA]</scope>
    <source>
        <strain evidence="6">SM117</strain>
    </source>
</reference>
<dbReference type="GO" id="GO:0030170">
    <property type="term" value="F:pyridoxal phosphate binding"/>
    <property type="evidence" value="ECO:0007669"/>
    <property type="project" value="InterPro"/>
</dbReference>
<name>A0A1U6IL87_9SPHN</name>
<dbReference type="InterPro" id="IPR015421">
    <property type="entry name" value="PyrdxlP-dep_Trfase_major"/>
</dbReference>
<gene>
    <name evidence="5" type="ORF">SAMN06295987_108130</name>
</gene>
<dbReference type="STRING" id="428990.SAMN06295987_108130"/>
<keyword evidence="2 3" id="KW-0663">Pyridoxal phosphate</keyword>
<dbReference type="InterPro" id="IPR015422">
    <property type="entry name" value="PyrdxlP-dep_Trfase_small"/>
</dbReference>
<dbReference type="Proteomes" id="UP000190989">
    <property type="component" value="Unassembled WGS sequence"/>
</dbReference>
<organism evidence="5 6">
    <name type="scientific">Novosphingobium mathurense</name>
    <dbReference type="NCBI Taxonomy" id="428990"/>
    <lineage>
        <taxon>Bacteria</taxon>
        <taxon>Pseudomonadati</taxon>
        <taxon>Pseudomonadota</taxon>
        <taxon>Alphaproteobacteria</taxon>
        <taxon>Sphingomonadales</taxon>
        <taxon>Sphingomonadaceae</taxon>
        <taxon>Novosphingobium</taxon>
    </lineage>
</organism>
<dbReference type="Gene3D" id="3.90.1150.10">
    <property type="entry name" value="Aspartate Aminotransferase, domain 1"/>
    <property type="match status" value="1"/>
</dbReference>
<keyword evidence="6" id="KW-1185">Reference proteome</keyword>
<dbReference type="Pfam" id="PF00202">
    <property type="entry name" value="Aminotran_3"/>
    <property type="match status" value="1"/>
</dbReference>
<dbReference type="InterPro" id="IPR015424">
    <property type="entry name" value="PyrdxlP-dep_Trfase"/>
</dbReference>
<evidence type="ECO:0000256" key="2">
    <source>
        <dbReference type="ARBA" id="ARBA00022898"/>
    </source>
</evidence>